<dbReference type="Pfam" id="PF01051">
    <property type="entry name" value="Rep3_N"/>
    <property type="match status" value="1"/>
</dbReference>
<evidence type="ECO:0000313" key="4">
    <source>
        <dbReference type="Proteomes" id="UP000637774"/>
    </source>
</evidence>
<protein>
    <recommendedName>
        <fullName evidence="2">Initiator Rep protein WH1 domain-containing protein</fullName>
    </recommendedName>
</protein>
<dbReference type="InterPro" id="IPR000525">
    <property type="entry name" value="Initiator_Rep_WH1"/>
</dbReference>
<dbReference type="InterPro" id="IPR036390">
    <property type="entry name" value="WH_DNA-bd_sf"/>
</dbReference>
<evidence type="ECO:0000256" key="1">
    <source>
        <dbReference type="ARBA" id="ARBA00038283"/>
    </source>
</evidence>
<evidence type="ECO:0000259" key="2">
    <source>
        <dbReference type="Pfam" id="PF01051"/>
    </source>
</evidence>
<dbReference type="Pfam" id="PF21205">
    <property type="entry name" value="Rep3_C"/>
    <property type="match status" value="1"/>
</dbReference>
<dbReference type="InterPro" id="IPR036388">
    <property type="entry name" value="WH-like_DNA-bd_sf"/>
</dbReference>
<dbReference type="Gene3D" id="1.10.10.10">
    <property type="entry name" value="Winged helix-like DNA-binding domain superfamily/Winged helix DNA-binding domain"/>
    <property type="match status" value="2"/>
</dbReference>
<dbReference type="EMBL" id="BMGY01000080">
    <property type="protein sequence ID" value="GGH91649.1"/>
    <property type="molecule type" value="Genomic_DNA"/>
</dbReference>
<proteinExistence type="inferred from homology"/>
<organism evidence="3 4">
    <name type="scientific">Hymenobacter frigidus</name>
    <dbReference type="NCBI Taxonomy" id="1524095"/>
    <lineage>
        <taxon>Bacteria</taxon>
        <taxon>Pseudomonadati</taxon>
        <taxon>Bacteroidota</taxon>
        <taxon>Cytophagia</taxon>
        <taxon>Cytophagales</taxon>
        <taxon>Hymenobacteraceae</taxon>
        <taxon>Hymenobacter</taxon>
    </lineage>
</organism>
<reference evidence="4" key="1">
    <citation type="journal article" date="2019" name="Int. J. Syst. Evol. Microbiol.">
        <title>The Global Catalogue of Microorganisms (GCM) 10K type strain sequencing project: providing services to taxonomists for standard genome sequencing and annotation.</title>
        <authorList>
            <consortium name="The Broad Institute Genomics Platform"/>
            <consortium name="The Broad Institute Genome Sequencing Center for Infectious Disease"/>
            <person name="Wu L."/>
            <person name="Ma J."/>
        </authorList>
    </citation>
    <scope>NUCLEOTIDE SEQUENCE [LARGE SCALE GENOMIC DNA]</scope>
    <source>
        <strain evidence="4">CGMCC 1.14966</strain>
    </source>
</reference>
<gene>
    <name evidence="3" type="ORF">GCM10011495_40230</name>
</gene>
<comment type="caution">
    <text evidence="3">The sequence shown here is derived from an EMBL/GenBank/DDBJ whole genome shotgun (WGS) entry which is preliminary data.</text>
</comment>
<keyword evidence="4" id="KW-1185">Reference proteome</keyword>
<sequence length="394" mass="44963">MQPEENPNQQLAQHNALINARFSMIPLQMRLFVSMLARQDFGQTEFRSHLIPIKELILDSQSGSAYERVDAMCQSIMEFKIYIEKLEPQTRRRTKKPAFTYINLISTASWEPELGGVVASFNVDALPYLLQLQEAGNFTLADLEEVQKLKSPSALRIYWLLKEYAEFGRRTMSVQELRFVLDVQDHEYPQFRSFKAKILEPARDQLSLTDIPFSYEVQRQGKIVQRVSFQFARKASAKKAPVLPVDAWGTALLELGLKPDSIKQVEAQLKAKEYDEGYLRFVIERVGAQHRLGKIKKPAGAIYKALVEKYLLSDYLESQRAAAPPKKALAAKKVAAATAEVAYPVAEVRTMYDNPGPFAKKDRLPTFEEHLQAIYLSQGFSVEERDGLQWLVKK</sequence>
<comment type="similarity">
    <text evidence="1">Belongs to the initiator RepB protein family.</text>
</comment>
<dbReference type="SUPFAM" id="SSF46785">
    <property type="entry name" value="Winged helix' DNA-binding domain"/>
    <property type="match status" value="2"/>
</dbReference>
<dbReference type="Proteomes" id="UP000637774">
    <property type="component" value="Unassembled WGS sequence"/>
</dbReference>
<dbReference type="RefSeq" id="WP_188563894.1">
    <property type="nucleotide sequence ID" value="NZ_BMGY01000080.1"/>
</dbReference>
<feature type="domain" description="Initiator Rep protein WH1" evidence="2">
    <location>
        <begin position="12"/>
        <end position="162"/>
    </location>
</feature>
<evidence type="ECO:0000313" key="3">
    <source>
        <dbReference type="EMBL" id="GGH91649.1"/>
    </source>
</evidence>
<name>A0ABQ2ALQ6_9BACT</name>
<accession>A0ABQ2ALQ6</accession>